<feature type="domain" description="Ig-like" evidence="6">
    <location>
        <begin position="140"/>
        <end position="218"/>
    </location>
</feature>
<dbReference type="PANTHER" id="PTHR11640:SF164">
    <property type="entry name" value="MAM DOMAIN-CONTAINING GLYCOSYLPHOSPHATIDYLINOSITOL ANCHOR PROTEIN 1"/>
    <property type="match status" value="1"/>
</dbReference>
<dbReference type="SMART" id="SM00408">
    <property type="entry name" value="IGc2"/>
    <property type="match status" value="2"/>
</dbReference>
<dbReference type="InterPro" id="IPR007110">
    <property type="entry name" value="Ig-like_dom"/>
</dbReference>
<dbReference type="InterPro" id="IPR003598">
    <property type="entry name" value="Ig_sub2"/>
</dbReference>
<evidence type="ECO:0000256" key="3">
    <source>
        <dbReference type="ARBA" id="ARBA00023157"/>
    </source>
</evidence>
<evidence type="ECO:0000256" key="1">
    <source>
        <dbReference type="ARBA" id="ARBA00004479"/>
    </source>
</evidence>
<reference evidence="7" key="1">
    <citation type="submission" date="2022-11" db="EMBL/GenBank/DDBJ databases">
        <title>Centuries of genome instability and evolution in soft-shell clam transmissible cancer (bioRxiv).</title>
        <authorList>
            <person name="Hart S.F.M."/>
            <person name="Yonemitsu M.A."/>
            <person name="Giersch R.M."/>
            <person name="Beal B.F."/>
            <person name="Arriagada G."/>
            <person name="Davis B.W."/>
            <person name="Ostrander E.A."/>
            <person name="Goff S.P."/>
            <person name="Metzger M.J."/>
        </authorList>
    </citation>
    <scope>NUCLEOTIDE SEQUENCE</scope>
    <source>
        <strain evidence="7">MELC-2E11</strain>
        <tissue evidence="7">Siphon/mantle</tissue>
    </source>
</reference>
<evidence type="ECO:0000313" key="8">
    <source>
        <dbReference type="Proteomes" id="UP001164746"/>
    </source>
</evidence>
<sequence length="343" mass="37779">MNAGGNCVDITISVKPQVIFENNSVLIQCGAGYDANNNPDKRVFVNNQTNNTDYYLIRNSNTRQSLRCEVNGGNPLATLKWSCYDGIQSDENSQSSAISTVNWIAANLSDSACICSASHILGWTDRRFVNMHVYYEPNPPTCTLGSANVSKGVLNVTLNSNVSITCKSEGNPTPEKFTWTWPTSHPSEGNTLSLNKIQISHDGLYMFSVENIMKPSIGQVVNGRSNTTFDVNIQYPPTITNAESNLVAIEGTNFSINCKVSLGNPKETFVAWKRESNVTAENVGQLIIFLNISRTDEGNFTCVARNRMTSTGSAEKDGVDNNTFMSMFSIKQKYSDLLPYLLR</sequence>
<organism evidence="7 8">
    <name type="scientific">Mya arenaria</name>
    <name type="common">Soft-shell clam</name>
    <dbReference type="NCBI Taxonomy" id="6604"/>
    <lineage>
        <taxon>Eukaryota</taxon>
        <taxon>Metazoa</taxon>
        <taxon>Spiralia</taxon>
        <taxon>Lophotrochozoa</taxon>
        <taxon>Mollusca</taxon>
        <taxon>Bivalvia</taxon>
        <taxon>Autobranchia</taxon>
        <taxon>Heteroconchia</taxon>
        <taxon>Euheterodonta</taxon>
        <taxon>Imparidentia</taxon>
        <taxon>Neoheterodontei</taxon>
        <taxon>Myida</taxon>
        <taxon>Myoidea</taxon>
        <taxon>Myidae</taxon>
        <taxon>Mya</taxon>
    </lineage>
</organism>
<dbReference type="Pfam" id="PF13927">
    <property type="entry name" value="Ig_3"/>
    <property type="match status" value="2"/>
</dbReference>
<evidence type="ECO:0000259" key="6">
    <source>
        <dbReference type="PROSITE" id="PS50835"/>
    </source>
</evidence>
<name>A0ABY7E7Y3_MYAAR</name>
<dbReference type="SMART" id="SM00409">
    <property type="entry name" value="IG"/>
    <property type="match status" value="2"/>
</dbReference>
<dbReference type="PANTHER" id="PTHR11640">
    <property type="entry name" value="NEPHRIN"/>
    <property type="match status" value="1"/>
</dbReference>
<dbReference type="InterPro" id="IPR036179">
    <property type="entry name" value="Ig-like_dom_sf"/>
</dbReference>
<gene>
    <name evidence="7" type="ORF">MAR_021537</name>
</gene>
<dbReference type="InterPro" id="IPR051275">
    <property type="entry name" value="Cell_adhesion_signaling"/>
</dbReference>
<keyword evidence="4" id="KW-0325">Glycoprotein</keyword>
<dbReference type="SUPFAM" id="SSF48726">
    <property type="entry name" value="Immunoglobulin"/>
    <property type="match status" value="2"/>
</dbReference>
<evidence type="ECO:0000256" key="5">
    <source>
        <dbReference type="ARBA" id="ARBA00023319"/>
    </source>
</evidence>
<keyword evidence="8" id="KW-1185">Reference proteome</keyword>
<dbReference type="EMBL" id="CP111016">
    <property type="protein sequence ID" value="WAR06168.1"/>
    <property type="molecule type" value="Genomic_DNA"/>
</dbReference>
<keyword evidence="3" id="KW-1015">Disulfide bond</keyword>
<keyword evidence="5" id="KW-0393">Immunoglobulin domain</keyword>
<evidence type="ECO:0000256" key="2">
    <source>
        <dbReference type="ARBA" id="ARBA00023136"/>
    </source>
</evidence>
<dbReference type="PROSITE" id="PS50835">
    <property type="entry name" value="IG_LIKE"/>
    <property type="match status" value="2"/>
</dbReference>
<evidence type="ECO:0000256" key="4">
    <source>
        <dbReference type="ARBA" id="ARBA00023180"/>
    </source>
</evidence>
<proteinExistence type="predicted"/>
<feature type="domain" description="Ig-like" evidence="6">
    <location>
        <begin position="237"/>
        <end position="320"/>
    </location>
</feature>
<keyword evidence="2" id="KW-0472">Membrane</keyword>
<dbReference type="InterPro" id="IPR013783">
    <property type="entry name" value="Ig-like_fold"/>
</dbReference>
<accession>A0ABY7E7Y3</accession>
<evidence type="ECO:0000313" key="7">
    <source>
        <dbReference type="EMBL" id="WAR06168.1"/>
    </source>
</evidence>
<dbReference type="Proteomes" id="UP001164746">
    <property type="component" value="Chromosome 5"/>
</dbReference>
<dbReference type="Gene3D" id="2.60.40.10">
    <property type="entry name" value="Immunoglobulins"/>
    <property type="match status" value="2"/>
</dbReference>
<protein>
    <submittedName>
        <fullName evidence="7">HMCN1-like protein</fullName>
    </submittedName>
</protein>
<dbReference type="InterPro" id="IPR003599">
    <property type="entry name" value="Ig_sub"/>
</dbReference>
<comment type="subcellular location">
    <subcellularLocation>
        <location evidence="1">Membrane</location>
        <topology evidence="1">Single-pass type I membrane protein</topology>
    </subcellularLocation>
</comment>